<accession>A0A381XLC2</accession>
<evidence type="ECO:0000313" key="1">
    <source>
        <dbReference type="EMBL" id="SVA65390.1"/>
    </source>
</evidence>
<proteinExistence type="predicted"/>
<feature type="non-terminal residue" evidence="1">
    <location>
        <position position="288"/>
    </location>
</feature>
<dbReference type="AlphaFoldDB" id="A0A381XLC2"/>
<protein>
    <submittedName>
        <fullName evidence="1">Uncharacterized protein</fullName>
    </submittedName>
</protein>
<dbReference type="EMBL" id="UINC01015547">
    <property type="protein sequence ID" value="SVA65390.1"/>
    <property type="molecule type" value="Genomic_DNA"/>
</dbReference>
<reference evidence="1" key="1">
    <citation type="submission" date="2018-05" db="EMBL/GenBank/DDBJ databases">
        <authorList>
            <person name="Lanie J.A."/>
            <person name="Ng W.-L."/>
            <person name="Kazmierczak K.M."/>
            <person name="Andrzejewski T.M."/>
            <person name="Davidsen T.M."/>
            <person name="Wayne K.J."/>
            <person name="Tettelin H."/>
            <person name="Glass J.I."/>
            <person name="Rusch D."/>
            <person name="Podicherti R."/>
            <person name="Tsui H.-C.T."/>
            <person name="Winkler M.E."/>
        </authorList>
    </citation>
    <scope>NUCLEOTIDE SEQUENCE</scope>
</reference>
<sequence>MDVHSIIKQFTKQLSESSEKDRIRELRPIDYISDYYTNPMKGCIDPRDNKEYILEWKDEDGRIKEIKRYNAIVNRYNAKVKNNEEEFNKLLPAGDKAYSPSDLNFNKPLDYFSLIPLWAFKCVPILTRTLTIDNEELFRMFYFEIKDKSTFIKRFNKTIFDYICKMLHEGDELGQNKEKSIWFTPSYEFLNWFQSKNYVHKSIQPLYKDKRKNKGGRKKGSSREMVSRIMWIRDRYQILKDKDSGENDKERAELIASDMRKLQSKEKLPGFFEGSVLKHTTVYKYIKT</sequence>
<name>A0A381XLC2_9ZZZZ</name>
<gene>
    <name evidence="1" type="ORF">METZ01_LOCUS118244</name>
</gene>
<organism evidence="1">
    <name type="scientific">marine metagenome</name>
    <dbReference type="NCBI Taxonomy" id="408172"/>
    <lineage>
        <taxon>unclassified sequences</taxon>
        <taxon>metagenomes</taxon>
        <taxon>ecological metagenomes</taxon>
    </lineage>
</organism>